<dbReference type="EMBL" id="RBIQ01000012">
    <property type="protein sequence ID" value="RKR07116.1"/>
    <property type="molecule type" value="Genomic_DNA"/>
</dbReference>
<evidence type="ECO:0008006" key="3">
    <source>
        <dbReference type="Google" id="ProtNLM"/>
    </source>
</evidence>
<sequence>MLKTLVILSSLCFISCSSKIEKEDLKNLNGYWEIQKVTFKDGTSKEYKMSTTLDYIHVLDSTGYRKKVQPKFNGTYQTSNDAETFSITEENANFFLNYSSNTVSKRKEKVVTLNKKTLSVVNEKEIMYTYKKFTPINITK</sequence>
<keyword evidence="2" id="KW-1185">Reference proteome</keyword>
<dbReference type="OrthoDB" id="1143855at2"/>
<organism evidence="1 2">
    <name type="scientific">Maribacter vaceletii</name>
    <dbReference type="NCBI Taxonomy" id="1206816"/>
    <lineage>
        <taxon>Bacteria</taxon>
        <taxon>Pseudomonadati</taxon>
        <taxon>Bacteroidota</taxon>
        <taxon>Flavobacteriia</taxon>
        <taxon>Flavobacteriales</taxon>
        <taxon>Flavobacteriaceae</taxon>
        <taxon>Maribacter</taxon>
    </lineage>
</organism>
<dbReference type="AlphaFoldDB" id="A0A495DSK9"/>
<comment type="caution">
    <text evidence="1">The sequence shown here is derived from an EMBL/GenBank/DDBJ whole genome shotgun (WGS) entry which is preliminary data.</text>
</comment>
<evidence type="ECO:0000313" key="1">
    <source>
        <dbReference type="EMBL" id="RKR07116.1"/>
    </source>
</evidence>
<protein>
    <recommendedName>
        <fullName evidence="3">Lipocalin-like protein</fullName>
    </recommendedName>
</protein>
<proteinExistence type="predicted"/>
<dbReference type="RefSeq" id="WP_121069096.1">
    <property type="nucleotide sequence ID" value="NZ_RBIQ01000012.1"/>
</dbReference>
<reference evidence="1 2" key="1">
    <citation type="submission" date="2018-10" db="EMBL/GenBank/DDBJ databases">
        <title>Genomic Encyclopedia of Archaeal and Bacterial Type Strains, Phase II (KMG-II): from individual species to whole genera.</title>
        <authorList>
            <person name="Goeker M."/>
        </authorList>
    </citation>
    <scope>NUCLEOTIDE SEQUENCE [LARGE SCALE GENOMIC DNA]</scope>
    <source>
        <strain evidence="1 2">DSM 25230</strain>
    </source>
</reference>
<gene>
    <name evidence="1" type="ORF">CLV91_3101</name>
</gene>
<dbReference type="Proteomes" id="UP000269412">
    <property type="component" value="Unassembled WGS sequence"/>
</dbReference>
<accession>A0A495DSK9</accession>
<evidence type="ECO:0000313" key="2">
    <source>
        <dbReference type="Proteomes" id="UP000269412"/>
    </source>
</evidence>
<name>A0A495DSK9_9FLAO</name>